<evidence type="ECO:0000256" key="5">
    <source>
        <dbReference type="ARBA" id="ARBA00022989"/>
    </source>
</evidence>
<reference evidence="8" key="1">
    <citation type="submission" date="2022-10" db="EMBL/GenBank/DDBJ databases">
        <title>Catenovulum adriacola sp. nov. isolated in the Harbour of Susak.</title>
        <authorList>
            <person name="Schoch T."/>
            <person name="Reich S.J."/>
            <person name="Stoeferle S."/>
            <person name="Flaiz M."/>
            <person name="Kazda M."/>
            <person name="Riedel C.U."/>
            <person name="Duerre P."/>
        </authorList>
    </citation>
    <scope>NUCLEOTIDE SEQUENCE</scope>
    <source>
        <strain evidence="8">TS8</strain>
    </source>
</reference>
<keyword evidence="6 7" id="KW-0472">Membrane</keyword>
<feature type="transmembrane region" description="Helical" evidence="7">
    <location>
        <begin position="6"/>
        <end position="32"/>
    </location>
</feature>
<dbReference type="Proteomes" id="UP001163726">
    <property type="component" value="Chromosome"/>
</dbReference>
<sequence>MASAHSYLSLFFCFLRLGCTAFGGPVAHIAYFREEFVEKQKLLSEHEYTTLVSLCQFLPGPASSQVGIALGLNKAGQLGAIIAWFAFTLPSAIILILFALSVQTLDSTLVDNLTHGLKIAAIAIVIHALWQMSKSFCQTKTSVLIMLGATVIMTSYHSIWLQFLVISLAGVIGVFAFKSHPQSAHNQLNISISAKAAHISLTLLIIGLIALPLLAAQSQSGLIQLVDSFFRIGASVFGGGHVVLPMLENEVVSSGWVNEQNFLAGYGATQAVPGPIFTFSAFLGAVNELGITPLIGAISCLIAIFLPSFLLVNISLYYWQFCQENRNLKNALTGINAAVVGLLLSYLYQFISSSITENKQDIGLIVLISLLVFSKKFPVWLIVILCGGLAMWVY</sequence>
<proteinExistence type="inferred from homology"/>
<feature type="transmembrane region" description="Helical" evidence="7">
    <location>
        <begin position="197"/>
        <end position="216"/>
    </location>
</feature>
<dbReference type="PANTHER" id="PTHR33567:SF3">
    <property type="entry name" value="CHROMATE ION TRANSPORTER (EUROFUNG)"/>
    <property type="match status" value="1"/>
</dbReference>
<organism evidence="8 9">
    <name type="scientific">Catenovulum adriaticum</name>
    <dbReference type="NCBI Taxonomy" id="2984846"/>
    <lineage>
        <taxon>Bacteria</taxon>
        <taxon>Pseudomonadati</taxon>
        <taxon>Pseudomonadota</taxon>
        <taxon>Gammaproteobacteria</taxon>
        <taxon>Alteromonadales</taxon>
        <taxon>Alteromonadaceae</taxon>
        <taxon>Catenovulum</taxon>
    </lineage>
</organism>
<keyword evidence="4 7" id="KW-0812">Transmembrane</keyword>
<dbReference type="EMBL" id="CP109965">
    <property type="protein sequence ID" value="WAJ70351.1"/>
    <property type="molecule type" value="Genomic_DNA"/>
</dbReference>
<keyword evidence="3" id="KW-1003">Cell membrane</keyword>
<accession>A0ABY7ANW9</accession>
<evidence type="ECO:0000256" key="6">
    <source>
        <dbReference type="ARBA" id="ARBA00023136"/>
    </source>
</evidence>
<keyword evidence="9" id="KW-1185">Reference proteome</keyword>
<gene>
    <name evidence="8" type="primary">chrA</name>
    <name evidence="8" type="ORF">OLW01_00605</name>
</gene>
<dbReference type="Pfam" id="PF02417">
    <property type="entry name" value="Chromate_transp"/>
    <property type="match status" value="2"/>
</dbReference>
<dbReference type="PIRSF" id="PIRSF004810">
    <property type="entry name" value="ChrA"/>
    <property type="match status" value="1"/>
</dbReference>
<feature type="transmembrane region" description="Helical" evidence="7">
    <location>
        <begin position="78"/>
        <end position="101"/>
    </location>
</feature>
<comment type="similarity">
    <text evidence="2">Belongs to the chromate ion transporter (CHR) (TC 2.A.51) family.</text>
</comment>
<dbReference type="RefSeq" id="WP_268074653.1">
    <property type="nucleotide sequence ID" value="NZ_CP109965.1"/>
</dbReference>
<dbReference type="InterPro" id="IPR014047">
    <property type="entry name" value="Chr_Tranpt_l_chain"/>
</dbReference>
<dbReference type="PANTHER" id="PTHR33567">
    <property type="entry name" value="CHROMATE ION TRANSPORTER (EUROFUNG)"/>
    <property type="match status" value="1"/>
</dbReference>
<feature type="transmembrane region" description="Helical" evidence="7">
    <location>
        <begin position="144"/>
        <end position="177"/>
    </location>
</feature>
<keyword evidence="5 7" id="KW-1133">Transmembrane helix</keyword>
<comment type="subcellular location">
    <subcellularLocation>
        <location evidence="1">Cell membrane</location>
        <topology evidence="1">Multi-pass membrane protein</topology>
    </subcellularLocation>
</comment>
<evidence type="ECO:0000313" key="9">
    <source>
        <dbReference type="Proteomes" id="UP001163726"/>
    </source>
</evidence>
<dbReference type="InterPro" id="IPR003370">
    <property type="entry name" value="Chromate_transpt"/>
</dbReference>
<feature type="transmembrane region" description="Helical" evidence="7">
    <location>
        <begin position="363"/>
        <end position="393"/>
    </location>
</feature>
<feature type="transmembrane region" description="Helical" evidence="7">
    <location>
        <begin position="113"/>
        <end position="132"/>
    </location>
</feature>
<evidence type="ECO:0000256" key="1">
    <source>
        <dbReference type="ARBA" id="ARBA00004651"/>
    </source>
</evidence>
<evidence type="ECO:0000313" key="8">
    <source>
        <dbReference type="EMBL" id="WAJ70351.1"/>
    </source>
</evidence>
<evidence type="ECO:0000256" key="2">
    <source>
        <dbReference type="ARBA" id="ARBA00005262"/>
    </source>
</evidence>
<feature type="transmembrane region" description="Helical" evidence="7">
    <location>
        <begin position="331"/>
        <end position="351"/>
    </location>
</feature>
<evidence type="ECO:0000256" key="3">
    <source>
        <dbReference type="ARBA" id="ARBA00022475"/>
    </source>
</evidence>
<protein>
    <submittedName>
        <fullName evidence="8">Chromate efflux transporter</fullName>
    </submittedName>
</protein>
<evidence type="ECO:0000256" key="4">
    <source>
        <dbReference type="ARBA" id="ARBA00022692"/>
    </source>
</evidence>
<feature type="transmembrane region" description="Helical" evidence="7">
    <location>
        <begin position="228"/>
        <end position="247"/>
    </location>
</feature>
<evidence type="ECO:0000256" key="7">
    <source>
        <dbReference type="SAM" id="Phobius"/>
    </source>
</evidence>
<name>A0ABY7ANW9_9ALTE</name>
<feature type="transmembrane region" description="Helical" evidence="7">
    <location>
        <begin position="294"/>
        <end position="319"/>
    </location>
</feature>
<dbReference type="NCBIfam" id="TIGR00937">
    <property type="entry name" value="2A51"/>
    <property type="match status" value="1"/>
</dbReference>